<dbReference type="AlphaFoldDB" id="A0AAV9XZ82"/>
<sequence length="613" mass="72953">MHGRSKSEYKEPTEAEKEHLRKTKDLFEECSEKIKNDRKNNSCSFSTFKMTEKILKINPEIPTFWNYRKKFIESLIDKDTDKMIDIVNSEFTFTENLFKTDPKSYSLWSNRVWLIELVLNTNSIKIKSELENRNVGPIDIFQLENGYLKGINNFDNFSFSSEFKKYLLEHITVYLKLLANELELCKKLLNFDDRNFHCWKHRSFILTCLRYLSVKYSWKDFQKNLHMEEFKFLNKLIENNFSNYSAWHQRILLSGNNHLFNTLNDFDREVKLAHTAIFTEPNDQSVWQYYSWLIEKLLPKIMFNDNNFYVCPRFFIKTVKLSSHSENDIKLNNKIGTHSILIQLSNSCLISSKYSNVTLILNNNEVLPIKNGNWIPIYQDYEDGINDENSFNFNNKRLPSNFRSTIKKNSNNWKFVFDFVENNLNKSDSTLRNLFEENSVQIFMNLFSTNSATTISNKPLWSLESELYRKDYFSSKTFSPKINLIDQKKYQFVIQKEEHKNISMLKCRYHYYSDNDINNGSMSIDSAILSNLNEWKSILLNEFNILKEIQELEPHCKYPILALKKLYDIFNLCIPYDLSQENEISFNTKLIDSLHIIDPLRKGYYNQKVLNMD</sequence>
<keyword evidence="9" id="KW-1185">Reference proteome</keyword>
<dbReference type="Pfam" id="PF01239">
    <property type="entry name" value="PPTA"/>
    <property type="match status" value="4"/>
</dbReference>
<dbReference type="GO" id="GO:0097354">
    <property type="term" value="P:prenylation"/>
    <property type="evidence" value="ECO:0007669"/>
    <property type="project" value="UniProtKB-UniRule"/>
</dbReference>
<evidence type="ECO:0000256" key="4">
    <source>
        <dbReference type="ARBA" id="ARBA00022737"/>
    </source>
</evidence>
<accession>A0AAV9XZ82</accession>
<evidence type="ECO:0000256" key="6">
    <source>
        <dbReference type="RuleBase" id="RU367120"/>
    </source>
</evidence>
<dbReference type="Proteomes" id="UP001311799">
    <property type="component" value="Unassembled WGS sequence"/>
</dbReference>
<keyword evidence="2 6" id="KW-0637">Prenyltransferase</keyword>
<organism evidence="8 9">
    <name type="scientific">Cryptosporidium xiaoi</name>
    <dbReference type="NCBI Taxonomy" id="659607"/>
    <lineage>
        <taxon>Eukaryota</taxon>
        <taxon>Sar</taxon>
        <taxon>Alveolata</taxon>
        <taxon>Apicomplexa</taxon>
        <taxon>Conoidasida</taxon>
        <taxon>Coccidia</taxon>
        <taxon>Eucoccidiorida</taxon>
        <taxon>Eimeriorina</taxon>
        <taxon>Cryptosporidiidae</taxon>
        <taxon>Cryptosporidium</taxon>
    </lineage>
</organism>
<name>A0AAV9XZ82_9CRYT</name>
<feature type="region of interest" description="Disordered" evidence="7">
    <location>
        <begin position="1"/>
        <end position="20"/>
    </location>
</feature>
<dbReference type="InterPro" id="IPR002088">
    <property type="entry name" value="Prenyl_trans_a"/>
</dbReference>
<evidence type="ECO:0000256" key="5">
    <source>
        <dbReference type="ARBA" id="ARBA00047658"/>
    </source>
</evidence>
<dbReference type="PROSITE" id="PS51147">
    <property type="entry name" value="PFTA"/>
    <property type="match status" value="4"/>
</dbReference>
<dbReference type="PANTHER" id="PTHR11129">
    <property type="entry name" value="PROTEIN FARNESYLTRANSFERASE ALPHA SUBUNIT/RAB GERANYLGERANYL TRANSFERASE ALPHA SUBUNIT"/>
    <property type="match status" value="1"/>
</dbReference>
<keyword evidence="4" id="KW-0677">Repeat</keyword>
<evidence type="ECO:0000313" key="9">
    <source>
        <dbReference type="Proteomes" id="UP001311799"/>
    </source>
</evidence>
<keyword evidence="3 6" id="KW-0808">Transferase</keyword>
<dbReference type="GO" id="GO:0005968">
    <property type="term" value="C:Rab-protein geranylgeranyltransferase complex"/>
    <property type="evidence" value="ECO:0007669"/>
    <property type="project" value="TreeGrafter"/>
</dbReference>
<dbReference type="SUPFAM" id="SSF48439">
    <property type="entry name" value="Protein prenylyltransferase"/>
    <property type="match status" value="1"/>
</dbReference>
<gene>
    <name evidence="8" type="ORF">RS030_203222</name>
</gene>
<dbReference type="Gene3D" id="1.25.40.120">
    <property type="entry name" value="Protein prenylyltransferase"/>
    <property type="match status" value="2"/>
</dbReference>
<evidence type="ECO:0000256" key="3">
    <source>
        <dbReference type="ARBA" id="ARBA00022679"/>
    </source>
</evidence>
<comment type="function">
    <text evidence="6">Catalyzes the transfer of a geranyl-geranyl moiety from geranyl-geranyl pyrophosphate to cysteines occuring in specific C-terminal amino acid sequences.</text>
</comment>
<dbReference type="PANTHER" id="PTHR11129:SF2">
    <property type="entry name" value="GERANYLGERANYL TRANSFERASE TYPE-2 SUBUNIT ALPHA"/>
    <property type="match status" value="1"/>
</dbReference>
<comment type="catalytic activity">
    <reaction evidence="5 6">
        <text>geranylgeranyl diphosphate + L-cysteinyl-[protein] = S-geranylgeranyl-L-cysteinyl-[protein] + diphosphate</text>
        <dbReference type="Rhea" id="RHEA:21240"/>
        <dbReference type="Rhea" id="RHEA-COMP:10131"/>
        <dbReference type="Rhea" id="RHEA-COMP:11537"/>
        <dbReference type="ChEBI" id="CHEBI:29950"/>
        <dbReference type="ChEBI" id="CHEBI:33019"/>
        <dbReference type="ChEBI" id="CHEBI:57533"/>
        <dbReference type="ChEBI" id="CHEBI:86021"/>
        <dbReference type="EC" id="2.5.1.60"/>
    </reaction>
</comment>
<dbReference type="EMBL" id="JAWDEY010000012">
    <property type="protein sequence ID" value="KAK6589429.1"/>
    <property type="molecule type" value="Genomic_DNA"/>
</dbReference>
<comment type="caution">
    <text evidence="8">The sequence shown here is derived from an EMBL/GenBank/DDBJ whole genome shotgun (WGS) entry which is preliminary data.</text>
</comment>
<evidence type="ECO:0000256" key="1">
    <source>
        <dbReference type="ARBA" id="ARBA00006734"/>
    </source>
</evidence>
<comment type="similarity">
    <text evidence="1 6">Belongs to the protein prenyltransferase subunit alpha family.</text>
</comment>
<proteinExistence type="inferred from homology"/>
<dbReference type="GO" id="GO:0004663">
    <property type="term" value="F:Rab geranylgeranyltransferase activity"/>
    <property type="evidence" value="ECO:0007669"/>
    <property type="project" value="UniProtKB-UniRule"/>
</dbReference>
<protein>
    <recommendedName>
        <fullName evidence="6">Geranylgeranyl transferase type-2 subunit alpha</fullName>
        <ecNumber evidence="6">2.5.1.60</ecNumber>
    </recommendedName>
    <alternativeName>
        <fullName evidence="6">Geranylgeranyl transferase type II subunit alpha</fullName>
    </alternativeName>
</protein>
<dbReference type="EC" id="2.5.1.60" evidence="6"/>
<evidence type="ECO:0000256" key="7">
    <source>
        <dbReference type="SAM" id="MobiDB-lite"/>
    </source>
</evidence>
<evidence type="ECO:0000313" key="8">
    <source>
        <dbReference type="EMBL" id="KAK6589429.1"/>
    </source>
</evidence>
<reference evidence="8 9" key="1">
    <citation type="submission" date="2023-10" db="EMBL/GenBank/DDBJ databases">
        <title>Comparative genomics analysis reveals potential genetic determinants of host preference in Cryptosporidium xiaoi.</title>
        <authorList>
            <person name="Xiao L."/>
            <person name="Li J."/>
        </authorList>
    </citation>
    <scope>NUCLEOTIDE SEQUENCE [LARGE SCALE GENOMIC DNA]</scope>
    <source>
        <strain evidence="8 9">52996</strain>
    </source>
</reference>
<evidence type="ECO:0000256" key="2">
    <source>
        <dbReference type="ARBA" id="ARBA00022602"/>
    </source>
</evidence>